<dbReference type="Proteomes" id="UP000247702">
    <property type="component" value="Unassembled WGS sequence"/>
</dbReference>
<dbReference type="EMBL" id="BEXD01001401">
    <property type="protein sequence ID" value="GBB93932.1"/>
    <property type="molecule type" value="Genomic_DNA"/>
</dbReference>
<dbReference type="EMBL" id="BLAL01000079">
    <property type="protein sequence ID" value="GES84264.1"/>
    <property type="molecule type" value="Genomic_DNA"/>
</dbReference>
<organism evidence="1 3">
    <name type="scientific">Rhizophagus clarus</name>
    <dbReference type="NCBI Taxonomy" id="94130"/>
    <lineage>
        <taxon>Eukaryota</taxon>
        <taxon>Fungi</taxon>
        <taxon>Fungi incertae sedis</taxon>
        <taxon>Mucoromycota</taxon>
        <taxon>Glomeromycotina</taxon>
        <taxon>Glomeromycetes</taxon>
        <taxon>Glomerales</taxon>
        <taxon>Glomeraceae</taxon>
        <taxon>Rhizophagus</taxon>
    </lineage>
</organism>
<name>A0A2Z6QZA8_9GLOM</name>
<evidence type="ECO:0008006" key="4">
    <source>
        <dbReference type="Google" id="ProtNLM"/>
    </source>
</evidence>
<evidence type="ECO:0000313" key="1">
    <source>
        <dbReference type="EMBL" id="GBB93932.1"/>
    </source>
</evidence>
<evidence type="ECO:0000313" key="2">
    <source>
        <dbReference type="EMBL" id="GES84264.1"/>
    </source>
</evidence>
<dbReference type="Proteomes" id="UP000615446">
    <property type="component" value="Unassembled WGS sequence"/>
</dbReference>
<gene>
    <name evidence="2" type="ORF">RCL2_001138800</name>
    <name evidence="1" type="ORF">RclHR1_22590001</name>
</gene>
<dbReference type="OrthoDB" id="2394703at2759"/>
<reference evidence="2" key="2">
    <citation type="submission" date="2019-10" db="EMBL/GenBank/DDBJ databases">
        <title>Conservation and host-specific expression of non-tandemly repeated heterogenous ribosome RNA gene in arbuscular mycorrhizal fungi.</title>
        <authorList>
            <person name="Maeda T."/>
            <person name="Kobayashi Y."/>
            <person name="Nakagawa T."/>
            <person name="Ezawa T."/>
            <person name="Yamaguchi K."/>
            <person name="Bino T."/>
            <person name="Nishimoto Y."/>
            <person name="Shigenobu S."/>
            <person name="Kawaguchi M."/>
        </authorList>
    </citation>
    <scope>NUCLEOTIDE SEQUENCE</scope>
    <source>
        <strain evidence="2">HR1</strain>
    </source>
</reference>
<evidence type="ECO:0000313" key="3">
    <source>
        <dbReference type="Proteomes" id="UP000247702"/>
    </source>
</evidence>
<keyword evidence="3" id="KW-1185">Reference proteome</keyword>
<protein>
    <recommendedName>
        <fullName evidence="4">Myb/SANT-like domain-containing protein</fullName>
    </recommendedName>
</protein>
<accession>A0A2Z6QZA8</accession>
<proteinExistence type="predicted"/>
<dbReference type="AlphaFoldDB" id="A0A2Z6QZA8"/>
<reference evidence="1 3" key="1">
    <citation type="submission" date="2017-11" db="EMBL/GenBank/DDBJ databases">
        <title>The genome of Rhizophagus clarus HR1 reveals common genetic basis of auxotrophy among arbuscular mycorrhizal fungi.</title>
        <authorList>
            <person name="Kobayashi Y."/>
        </authorList>
    </citation>
    <scope>NUCLEOTIDE SEQUENCE [LARGE SCALE GENOMIC DNA]</scope>
    <source>
        <strain evidence="1 3">HR1</strain>
    </source>
</reference>
<comment type="caution">
    <text evidence="1">The sequence shown here is derived from an EMBL/GenBank/DDBJ whole genome shotgun (WGS) entry which is preliminary data.</text>
</comment>
<sequence>MWTYDEVRMLINERKKDNEHYHSLGGGSCKQAWWTSIAAKINQRFRTSYTRWQASEKFHGIIKDYQLMELSFNGDQRGSSQTRNGERYHLEFRERF</sequence>